<feature type="compositionally biased region" description="Basic and acidic residues" evidence="1">
    <location>
        <begin position="80"/>
        <end position="91"/>
    </location>
</feature>
<dbReference type="RefSeq" id="WP_004524937.1">
    <property type="nucleotide sequence ID" value="NZ_CM000833.1"/>
</dbReference>
<sequence length="91" mass="10670">MIRANAKPPAVPPRVEKSHFVSPDSRTESPVYRRSNGTSLRRRHFLPRERRSVETARRKAEARIRRGRRFRPNAESDSPPDNRVETFFDIS</sequence>
<protein>
    <submittedName>
        <fullName evidence="2">Uncharacterized protein</fullName>
    </submittedName>
</protein>
<dbReference type="AlphaFoldDB" id="A0A0E1VUH1"/>
<dbReference type="GeneID" id="93064782"/>
<dbReference type="Proteomes" id="UP000001812">
    <property type="component" value="Chromosome II"/>
</dbReference>
<proteinExistence type="predicted"/>
<dbReference type="HOGENOM" id="CLU_2421300_0_0_4"/>
<dbReference type="EMBL" id="CM000833">
    <property type="protein sequence ID" value="EET03641.1"/>
    <property type="molecule type" value="Genomic_DNA"/>
</dbReference>
<gene>
    <name evidence="2" type="ORF">BURPS1710A_A1994</name>
</gene>
<feature type="region of interest" description="Disordered" evidence="1">
    <location>
        <begin position="1"/>
        <end position="91"/>
    </location>
</feature>
<feature type="compositionally biased region" description="Basic and acidic residues" evidence="1">
    <location>
        <begin position="46"/>
        <end position="64"/>
    </location>
</feature>
<evidence type="ECO:0000313" key="2">
    <source>
        <dbReference type="EMBL" id="EET03641.1"/>
    </source>
</evidence>
<name>A0A0E1VUH1_BURPE</name>
<reference evidence="2" key="1">
    <citation type="submission" date="2009-05" db="EMBL/GenBank/DDBJ databases">
        <authorList>
            <person name="Harkins D.M."/>
            <person name="DeShazer D."/>
            <person name="Woods D.E."/>
            <person name="Brinkac L.M."/>
            <person name="Brown K.A."/>
            <person name="Hung G.C."/>
            <person name="Tuanyok A."/>
            <person name="Zhang B."/>
            <person name="Nierman W.C."/>
        </authorList>
    </citation>
    <scope>NUCLEOTIDE SEQUENCE [LARGE SCALE GENOMIC DNA]</scope>
    <source>
        <strain evidence="2">1710a</strain>
    </source>
</reference>
<evidence type="ECO:0000256" key="1">
    <source>
        <dbReference type="SAM" id="MobiDB-lite"/>
    </source>
</evidence>
<accession>A0A0E1VUH1</accession>
<organism evidence="2">
    <name type="scientific">Burkholderia pseudomallei 1710a</name>
    <dbReference type="NCBI Taxonomy" id="320371"/>
    <lineage>
        <taxon>Bacteria</taxon>
        <taxon>Pseudomonadati</taxon>
        <taxon>Pseudomonadota</taxon>
        <taxon>Betaproteobacteria</taxon>
        <taxon>Burkholderiales</taxon>
        <taxon>Burkholderiaceae</taxon>
        <taxon>Burkholderia</taxon>
        <taxon>pseudomallei group</taxon>
    </lineage>
</organism>